<dbReference type="GO" id="GO:0008195">
    <property type="term" value="F:phosphatidate phosphatase activity"/>
    <property type="evidence" value="ECO:0007669"/>
    <property type="project" value="EnsemblFungi"/>
</dbReference>
<evidence type="ECO:0000259" key="4">
    <source>
        <dbReference type="SMART" id="SM00775"/>
    </source>
</evidence>
<evidence type="ECO:0000256" key="3">
    <source>
        <dbReference type="SAM" id="MobiDB-lite"/>
    </source>
</evidence>
<name>G8BQK7_TETPH</name>
<dbReference type="OrthoDB" id="4567at2759"/>
<dbReference type="GeneID" id="11533797"/>
<dbReference type="HOGENOM" id="CLU_002546_3_1_1"/>
<dbReference type="eggNOG" id="KOG2116">
    <property type="taxonomic scope" value="Eukaryota"/>
</dbReference>
<evidence type="ECO:0000256" key="2">
    <source>
        <dbReference type="ARBA" id="ARBA00022553"/>
    </source>
</evidence>
<dbReference type="InterPro" id="IPR031315">
    <property type="entry name" value="LNS2/PITP"/>
</dbReference>
<dbReference type="STRING" id="1071381.G8BQK7"/>
<evidence type="ECO:0000256" key="1">
    <source>
        <dbReference type="ARBA" id="ARBA00005476"/>
    </source>
</evidence>
<feature type="compositionally biased region" description="Polar residues" evidence="3">
    <location>
        <begin position="722"/>
        <end position="742"/>
    </location>
</feature>
<comment type="similarity">
    <text evidence="1">Belongs to the lipin family.</text>
</comment>
<dbReference type="EMBL" id="HE612858">
    <property type="protein sequence ID" value="CCE62519.1"/>
    <property type="molecule type" value="Genomic_DNA"/>
</dbReference>
<dbReference type="GO" id="GO:0006651">
    <property type="term" value="P:diacylglycerol biosynthetic process"/>
    <property type="evidence" value="ECO:0007669"/>
    <property type="project" value="EnsemblFungi"/>
</dbReference>
<dbReference type="GO" id="GO:0009062">
    <property type="term" value="P:fatty acid catabolic process"/>
    <property type="evidence" value="ECO:0007669"/>
    <property type="project" value="TreeGrafter"/>
</dbReference>
<dbReference type="GO" id="GO:0008654">
    <property type="term" value="P:phospholipid biosynthetic process"/>
    <property type="evidence" value="ECO:0007669"/>
    <property type="project" value="EnsemblFungi"/>
</dbReference>
<feature type="region of interest" description="Disordered" evidence="3">
    <location>
        <begin position="780"/>
        <end position="824"/>
    </location>
</feature>
<dbReference type="GO" id="GO:0009060">
    <property type="term" value="P:aerobic respiration"/>
    <property type="evidence" value="ECO:0007669"/>
    <property type="project" value="EnsemblFungi"/>
</dbReference>
<dbReference type="FunFam" id="3.40.50.1000:FF:000063">
    <property type="entry name" value="Nuclear elongation and deformation protein"/>
    <property type="match status" value="1"/>
</dbReference>
<dbReference type="PANTHER" id="PTHR12181">
    <property type="entry name" value="LIPIN"/>
    <property type="match status" value="1"/>
</dbReference>
<feature type="region of interest" description="Disordered" evidence="3">
    <location>
        <begin position="722"/>
        <end position="763"/>
    </location>
</feature>
<evidence type="ECO:0000313" key="6">
    <source>
        <dbReference type="Proteomes" id="UP000005666"/>
    </source>
</evidence>
<feature type="region of interest" description="Disordered" evidence="3">
    <location>
        <begin position="845"/>
        <end position="881"/>
    </location>
</feature>
<dbReference type="AlphaFoldDB" id="G8BQK7"/>
<feature type="compositionally biased region" description="Acidic residues" evidence="3">
    <location>
        <begin position="865"/>
        <end position="881"/>
    </location>
</feature>
<proteinExistence type="inferred from homology"/>
<dbReference type="InterPro" id="IPR023214">
    <property type="entry name" value="HAD_sf"/>
</dbReference>
<dbReference type="GO" id="GO:0000976">
    <property type="term" value="F:transcription cis-regulatory region binding"/>
    <property type="evidence" value="ECO:0007669"/>
    <property type="project" value="EnsemblFungi"/>
</dbReference>
<dbReference type="InterPro" id="IPR026058">
    <property type="entry name" value="LIPIN"/>
</dbReference>
<dbReference type="GO" id="GO:0042144">
    <property type="term" value="P:vacuole fusion, non-autophagic"/>
    <property type="evidence" value="ECO:0007669"/>
    <property type="project" value="EnsemblFungi"/>
</dbReference>
<dbReference type="Pfam" id="PF24565">
    <property type="entry name" value="Ned1_M"/>
    <property type="match status" value="1"/>
</dbReference>
<dbReference type="GO" id="GO:0005773">
    <property type="term" value="C:vacuole"/>
    <property type="evidence" value="ECO:0007669"/>
    <property type="project" value="EnsemblFungi"/>
</dbReference>
<accession>G8BQK7</accession>
<feature type="region of interest" description="Disordered" evidence="3">
    <location>
        <begin position="274"/>
        <end position="312"/>
    </location>
</feature>
<dbReference type="SMART" id="SM00775">
    <property type="entry name" value="LNS2"/>
    <property type="match status" value="1"/>
</dbReference>
<dbReference type="GO" id="GO:0005811">
    <property type="term" value="C:lipid droplet"/>
    <property type="evidence" value="ECO:0007669"/>
    <property type="project" value="EnsemblFungi"/>
</dbReference>
<feature type="domain" description="LNS2/PITP" evidence="4">
    <location>
        <begin position="364"/>
        <end position="547"/>
    </location>
</feature>
<dbReference type="OMA" id="QDYSMKL"/>
<keyword evidence="6" id="KW-1185">Reference proteome</keyword>
<dbReference type="RefSeq" id="XP_003684953.1">
    <property type="nucleotide sequence ID" value="XM_003684905.1"/>
</dbReference>
<dbReference type="Proteomes" id="UP000005666">
    <property type="component" value="Chromosome 3"/>
</dbReference>
<dbReference type="Pfam" id="PF04571">
    <property type="entry name" value="Lipin_N"/>
    <property type="match status" value="1"/>
</dbReference>
<feature type="compositionally biased region" description="Polar residues" evidence="3">
    <location>
        <begin position="847"/>
        <end position="864"/>
    </location>
</feature>
<gene>
    <name evidence="5" type="primary">TPHA0C03670</name>
    <name evidence="5" type="ordered locus">TPHA_0C03670</name>
</gene>
<reference evidence="5 6" key="1">
    <citation type="journal article" date="2011" name="Proc. Natl. Acad. Sci. U.S.A.">
        <title>Evolutionary erosion of yeast sex chromosomes by mating-type switching accidents.</title>
        <authorList>
            <person name="Gordon J.L."/>
            <person name="Armisen D."/>
            <person name="Proux-Wera E."/>
            <person name="Oheigeartaigh S.S."/>
            <person name="Byrne K.P."/>
            <person name="Wolfe K.H."/>
        </authorList>
    </citation>
    <scope>NUCLEOTIDE SEQUENCE [LARGE SCALE GENOMIC DNA]</scope>
    <source>
        <strain evidence="6">ATCC 24235 / CBS 4417 / NBRC 1672 / NRRL Y-8282 / UCD 70-5</strain>
    </source>
</reference>
<dbReference type="InterPro" id="IPR057124">
    <property type="entry name" value="Ned1-like_M"/>
</dbReference>
<dbReference type="GO" id="GO:0006276">
    <property type="term" value="P:plasmid maintenance"/>
    <property type="evidence" value="ECO:0007669"/>
    <property type="project" value="EnsemblFungi"/>
</dbReference>
<dbReference type="Gene3D" id="3.40.50.1000">
    <property type="entry name" value="HAD superfamily/HAD-like"/>
    <property type="match status" value="1"/>
</dbReference>
<organism evidence="5 6">
    <name type="scientific">Tetrapisispora phaffii (strain ATCC 24235 / CBS 4417 / NBRC 1672 / NRRL Y-8282 / UCD 70-5)</name>
    <name type="common">Yeast</name>
    <name type="synonym">Fabospora phaffii</name>
    <dbReference type="NCBI Taxonomy" id="1071381"/>
    <lineage>
        <taxon>Eukaryota</taxon>
        <taxon>Fungi</taxon>
        <taxon>Dikarya</taxon>
        <taxon>Ascomycota</taxon>
        <taxon>Saccharomycotina</taxon>
        <taxon>Saccharomycetes</taxon>
        <taxon>Saccharomycetales</taxon>
        <taxon>Saccharomycetaceae</taxon>
        <taxon>Tetrapisispora</taxon>
    </lineage>
</organism>
<evidence type="ECO:0000313" key="5">
    <source>
        <dbReference type="EMBL" id="CCE62519.1"/>
    </source>
</evidence>
<keyword evidence="2" id="KW-0597">Phosphoprotein</keyword>
<dbReference type="InterPro" id="IPR036412">
    <property type="entry name" value="HAD-like_sf"/>
</dbReference>
<dbReference type="InterPro" id="IPR013209">
    <property type="entry name" value="LNS2"/>
</dbReference>
<dbReference type="KEGG" id="tpf:TPHA_0C03670"/>
<dbReference type="Pfam" id="PF08235">
    <property type="entry name" value="LNS2"/>
    <property type="match status" value="1"/>
</dbReference>
<sequence length="881" mass="98287">MQYVGRAIGVVSKNWSSINPATLSGAIDVIVVEHPDGTLACSPFHVRFGKFRILKPSQKKVQVIVNGKSTNIPMKLSDNGEAYFVFSTGSDIHDIPDDLLSSPVLSATSSPPQSPHSIDANNDITGHLVDKDGMKIVLEEPDFLDINMNSLYNNVNNKSKETDSSLSIPTSPKIVNINKRLTDINIPSKIDYNGDLVLDIEGYKPDDEKMHDTDEKLRKLLQEELGDSYKLSNIMTEDKNGNLRISNPSDYFHSPSISTSSISDFNSNGTFTSPTAISTGSDEYTSDTDLNTNTINSSSIDEQSNKVSSNSNNTQQYIRTIRLTSDQLKCLDLRYGENDLEFSVDKGKAIVRSKLFVWRWDVPIVISDIDGTITKSDALGHVMTMIGKDWTHIGVAKLFTEISRNGYNIMYLTARSSGQSDSTRSYLESVEQNGCKLPNGPVILSPDRTMAALRREVILKKPELFKIACLNDIRSIYVDKFEDYHSNNQLDGSNDLGLNNRLEDDFKPTPFVAGFGNRITDALSYRTVGIPSSRIFTINPDGEVHMELLELAGYKSSYVDINELVDQFFPPVKINDFDSRSVSSLQLGSPLSLSVDNMNKSENNLQYGTSNNKKNNNEISGTGYNFDNIGDTSFTSSSNVDRSKYFRNNHFADKYNDVNFWREPLVNLEDLSDNSLESDTDLESDHKRLVLDKKSNNKKDRSLKINKKVSIIKGEDDDINFVQSSDSKNKNTPTMDSVMTTPSKDKNTQYHHHNGKSPKELRKEEIGNRIYLELGSAFSSPRMSSMNESQSTFLDGTRPMSQDSSRDDVSISSSMNMDRLTLNSQKNITPTASISKIQVNVLDNGETVENNSHGGSDYSDYQSGDNEEATDDEFDEDDFVE</sequence>
<dbReference type="GO" id="GO:0019432">
    <property type="term" value="P:triglyceride biosynthetic process"/>
    <property type="evidence" value="ECO:0007669"/>
    <property type="project" value="EnsemblFungi"/>
</dbReference>
<dbReference type="InterPro" id="IPR007651">
    <property type="entry name" value="Lipin_N"/>
</dbReference>
<feature type="compositionally biased region" description="Polar residues" evidence="3">
    <location>
        <begin position="780"/>
        <end position="794"/>
    </location>
</feature>
<dbReference type="PANTHER" id="PTHR12181:SF12">
    <property type="entry name" value="PHOSPHATIDATE PHOSPHATASE"/>
    <property type="match status" value="1"/>
</dbReference>
<protein>
    <recommendedName>
        <fullName evidence="4">LNS2/PITP domain-containing protein</fullName>
    </recommendedName>
</protein>
<dbReference type="GO" id="GO:0031965">
    <property type="term" value="C:nuclear membrane"/>
    <property type="evidence" value="ECO:0007669"/>
    <property type="project" value="EnsemblFungi"/>
</dbReference>
<dbReference type="SUPFAM" id="SSF56784">
    <property type="entry name" value="HAD-like"/>
    <property type="match status" value="1"/>
</dbReference>
<dbReference type="GO" id="GO:0034389">
    <property type="term" value="P:lipid droplet organization"/>
    <property type="evidence" value="ECO:0007669"/>
    <property type="project" value="EnsemblFungi"/>
</dbReference>
<dbReference type="GO" id="GO:0005829">
    <property type="term" value="C:cytosol"/>
    <property type="evidence" value="ECO:0007669"/>
    <property type="project" value="EnsemblFungi"/>
</dbReference>